<gene>
    <name evidence="3" type="ORF">GCM10011320_35610</name>
</gene>
<dbReference type="EMBL" id="BMKW01000008">
    <property type="protein sequence ID" value="GGJ25137.1"/>
    <property type="molecule type" value="Genomic_DNA"/>
</dbReference>
<dbReference type="AlphaFoldDB" id="A0A917KQJ4"/>
<feature type="region of interest" description="Disordered" evidence="1">
    <location>
        <begin position="1"/>
        <end position="21"/>
    </location>
</feature>
<name>A0A917KQJ4_9PROT</name>
<feature type="transmembrane region" description="Helical" evidence="2">
    <location>
        <begin position="97"/>
        <end position="119"/>
    </location>
</feature>
<comment type="caution">
    <text evidence="3">The sequence shown here is derived from an EMBL/GenBank/DDBJ whole genome shotgun (WGS) entry which is preliminary data.</text>
</comment>
<feature type="transmembrane region" description="Helical" evidence="2">
    <location>
        <begin position="35"/>
        <end position="52"/>
    </location>
</feature>
<sequence>MQDDRYETGSVTPGHAGPTRRERVKHAAADLARRYLIAFLYLYILLGVFTIHEDIALRARSIGFAPHGWALVNALVLAKVMLIAEDLRLGSRIKPHPLIYPIVIEAFLLAVLFIAIHVLEHLIAGMIHGEALAASVPIIGGGGVVGLAFTALSFFVALIPFCGFRQVWRAIGPDRMRALLLGPPPRPPDGA</sequence>
<protein>
    <submittedName>
        <fullName evidence="3">Uncharacterized protein</fullName>
    </submittedName>
</protein>
<reference evidence="3" key="2">
    <citation type="submission" date="2020-09" db="EMBL/GenBank/DDBJ databases">
        <authorList>
            <person name="Sun Q."/>
            <person name="Zhou Y."/>
        </authorList>
    </citation>
    <scope>NUCLEOTIDE SEQUENCE</scope>
    <source>
        <strain evidence="3">CGMCC 1.3617</strain>
    </source>
</reference>
<feature type="transmembrane region" description="Helical" evidence="2">
    <location>
        <begin position="64"/>
        <end position="85"/>
    </location>
</feature>
<keyword evidence="4" id="KW-1185">Reference proteome</keyword>
<reference evidence="3" key="1">
    <citation type="journal article" date="2014" name="Int. J. Syst. Evol. Microbiol.">
        <title>Complete genome sequence of Corynebacterium casei LMG S-19264T (=DSM 44701T), isolated from a smear-ripened cheese.</title>
        <authorList>
            <consortium name="US DOE Joint Genome Institute (JGI-PGF)"/>
            <person name="Walter F."/>
            <person name="Albersmeier A."/>
            <person name="Kalinowski J."/>
            <person name="Ruckert C."/>
        </authorList>
    </citation>
    <scope>NUCLEOTIDE SEQUENCE</scope>
    <source>
        <strain evidence="3">CGMCC 1.3617</strain>
    </source>
</reference>
<keyword evidence="2" id="KW-0472">Membrane</keyword>
<keyword evidence="2" id="KW-0812">Transmembrane</keyword>
<keyword evidence="2" id="KW-1133">Transmembrane helix</keyword>
<evidence type="ECO:0000313" key="4">
    <source>
        <dbReference type="Proteomes" id="UP000661507"/>
    </source>
</evidence>
<evidence type="ECO:0000313" key="3">
    <source>
        <dbReference type="EMBL" id="GGJ25137.1"/>
    </source>
</evidence>
<dbReference type="RefSeq" id="WP_188969019.1">
    <property type="nucleotide sequence ID" value="NZ_BMKW01000008.1"/>
</dbReference>
<organism evidence="3 4">
    <name type="scientific">Neoroseomonas lacus</name>
    <dbReference type="NCBI Taxonomy" id="287609"/>
    <lineage>
        <taxon>Bacteria</taxon>
        <taxon>Pseudomonadati</taxon>
        <taxon>Pseudomonadota</taxon>
        <taxon>Alphaproteobacteria</taxon>
        <taxon>Acetobacterales</taxon>
        <taxon>Acetobacteraceae</taxon>
        <taxon>Neoroseomonas</taxon>
    </lineage>
</organism>
<proteinExistence type="predicted"/>
<accession>A0A917KQJ4</accession>
<evidence type="ECO:0000256" key="1">
    <source>
        <dbReference type="SAM" id="MobiDB-lite"/>
    </source>
</evidence>
<feature type="transmembrane region" description="Helical" evidence="2">
    <location>
        <begin position="131"/>
        <end position="159"/>
    </location>
</feature>
<evidence type="ECO:0000256" key="2">
    <source>
        <dbReference type="SAM" id="Phobius"/>
    </source>
</evidence>
<dbReference type="Proteomes" id="UP000661507">
    <property type="component" value="Unassembled WGS sequence"/>
</dbReference>